<dbReference type="InterPro" id="IPR050055">
    <property type="entry name" value="EF-Tu_GTPase"/>
</dbReference>
<dbReference type="InterPro" id="IPR042103">
    <property type="entry name" value="SerRS_1_N_sf"/>
</dbReference>
<dbReference type="InterPro" id="IPR027417">
    <property type="entry name" value="P-loop_NTPase"/>
</dbReference>
<protein>
    <recommendedName>
        <fullName evidence="2">Elongation factor Tu, chloroplastic</fullName>
    </recommendedName>
</protein>
<dbReference type="AlphaFoldDB" id="A0ABD3MHL2"/>
<feature type="region of interest" description="Disordered" evidence="4">
    <location>
        <begin position="156"/>
        <end position="204"/>
    </location>
</feature>
<name>A0ABD3MHL2_9STRA</name>
<dbReference type="PANTHER" id="PTHR43721:SF11">
    <property type="entry name" value="SELENOCYSTEINE-SPECIFIC ELONGATION FACTOR"/>
    <property type="match status" value="1"/>
</dbReference>
<dbReference type="PANTHER" id="PTHR43721">
    <property type="entry name" value="ELONGATION FACTOR TU-RELATED"/>
    <property type="match status" value="1"/>
</dbReference>
<dbReference type="Gene3D" id="1.10.287.40">
    <property type="entry name" value="Serine-tRNA synthetase, tRNA binding domain"/>
    <property type="match status" value="1"/>
</dbReference>
<dbReference type="FunFam" id="2.40.30.10:FF:000052">
    <property type="entry name" value="Selenocysteine-specific elongation factor EF-Sec"/>
    <property type="match status" value="1"/>
</dbReference>
<keyword evidence="3" id="KW-0175">Coiled coil</keyword>
<accession>A0ABD3MHL2</accession>
<dbReference type="InterPro" id="IPR009000">
    <property type="entry name" value="Transl_B-barrel_sf"/>
</dbReference>
<dbReference type="CDD" id="cd03696">
    <property type="entry name" value="SelB_II"/>
    <property type="match status" value="1"/>
</dbReference>
<organism evidence="6 7">
    <name type="scientific">Discostella pseudostelligera</name>
    <dbReference type="NCBI Taxonomy" id="259834"/>
    <lineage>
        <taxon>Eukaryota</taxon>
        <taxon>Sar</taxon>
        <taxon>Stramenopiles</taxon>
        <taxon>Ochrophyta</taxon>
        <taxon>Bacillariophyta</taxon>
        <taxon>Coscinodiscophyceae</taxon>
        <taxon>Thalassiosirophycidae</taxon>
        <taxon>Stephanodiscales</taxon>
        <taxon>Stephanodiscaceae</taxon>
        <taxon>Discostella</taxon>
    </lineage>
</organism>
<evidence type="ECO:0000256" key="3">
    <source>
        <dbReference type="SAM" id="Coils"/>
    </source>
</evidence>
<evidence type="ECO:0000256" key="4">
    <source>
        <dbReference type="SAM" id="MobiDB-lite"/>
    </source>
</evidence>
<dbReference type="Pfam" id="PF00009">
    <property type="entry name" value="GTP_EFTU"/>
    <property type="match status" value="1"/>
</dbReference>
<evidence type="ECO:0000259" key="5">
    <source>
        <dbReference type="PROSITE" id="PS51722"/>
    </source>
</evidence>
<dbReference type="Pfam" id="PF21208">
    <property type="entry name" value="euk_SelB_III"/>
    <property type="match status" value="1"/>
</dbReference>
<evidence type="ECO:0000313" key="7">
    <source>
        <dbReference type="Proteomes" id="UP001530293"/>
    </source>
</evidence>
<feature type="domain" description="Tr-type G" evidence="5">
    <location>
        <begin position="221"/>
        <end position="470"/>
    </location>
</feature>
<keyword evidence="7" id="KW-1185">Reference proteome</keyword>
<feature type="compositionally biased region" description="Polar residues" evidence="4">
    <location>
        <begin position="163"/>
        <end position="188"/>
    </location>
</feature>
<evidence type="ECO:0000313" key="6">
    <source>
        <dbReference type="EMBL" id="KAL3763243.1"/>
    </source>
</evidence>
<dbReference type="Pfam" id="PF21131">
    <property type="entry name" value="eEFSec_4th"/>
    <property type="match status" value="2"/>
</dbReference>
<dbReference type="Gene3D" id="2.40.30.10">
    <property type="entry name" value="Translation factors"/>
    <property type="match status" value="1"/>
</dbReference>
<evidence type="ECO:0000256" key="1">
    <source>
        <dbReference type="ARBA" id="ARBA00004229"/>
    </source>
</evidence>
<dbReference type="Gene3D" id="3.40.50.300">
    <property type="entry name" value="P-loop containing nucleotide triphosphate hydrolases"/>
    <property type="match status" value="1"/>
</dbReference>
<proteinExistence type="predicted"/>
<comment type="caution">
    <text evidence="6">The sequence shown here is derived from an EMBL/GenBank/DDBJ whole genome shotgun (WGS) entry which is preliminary data.</text>
</comment>
<dbReference type="InterPro" id="IPR049394">
    <property type="entry name" value="eEFSec_C"/>
</dbReference>
<feature type="region of interest" description="Disordered" evidence="4">
    <location>
        <begin position="861"/>
        <end position="906"/>
    </location>
</feature>
<gene>
    <name evidence="6" type="ORF">ACHAWU_008946</name>
</gene>
<sequence>MDVDMDMTMMAWKSKIDINDIRADKGGNPDIYRRALALAAVAVVGVGSPSESESYIDEALSLDSQRRSSLTNLEGLRSKLSNLQITVIAPKKKAKEDITLEVEQLKQWKLEIAKLSKEVNDLELKRDAAIASINMLLEKCNFEDLESNDGVEVASAMQEENDNNGNQSLPLTKQPSLSVSAKTFTPKSQLIPSEEAAASESPPALPIISQDEIKSIPPERILNLNVGVLGHVDTGKTSLVKTLSSILSTAALDKSQQSRTRGITLDLGFSAFLLPLPEHMRTVGNSCSAESNRNCKTNGMSIDNGTSTEHSAQHQHHDLLQITLVDCPGHASLIRTIIGGAQIIDMILLVVDATKGMQTQTAECLVIAEMTTRNLIVVLNKIDLFPENEREERVRLAEKKMRAALRGTKFENAQMVGISACIGGEKVAAVGGTTSAGGGGGNAVSTAAKIASTSNIHGLLDLLQSQIRPPNRDALSSPDRFHFAVDHCFPIKGQGTVLTGTVLSGSARPNDIVEFPTLSTQKKIKGLQMFRRKANIIQQGDRAGICVSNFDAKLMERGIIASPGTVKLIRGAIAVVRKVRFFKGALNSGSKFHVSVGHTTVMATVTFWGAREIAMQVQREEDEKLEERNGSVALGKSSLGGSADLAGLPRLKFDWNQDFLHQENYIDILPASDRNELTMESESSRKGDSLPPLHWARLEFLTPVYCPMDSLVIGSRLDTEVNANACRLAFSGRLVEKYDAKSDHNRLKSYTRKERVGIVDRLGDPYRRNDDNKLVRYDIFGTDLFKKETNMKQFVGLLIETKEGDVGIIQSSFGNSGKFRVNFPGGTEINEGDSLFLRFKRYANDPKKAIHQDGSLPLARAGTSVDLPVKTKKKNKNKSKNGSTSEPAPAKVGSVQGGDDAKNRNPYGEVEKVKGELLPNDKYTVAIVSGLFSMEDDITQHKGRRVCCLATDEEGVVDGSFGKMGKCKVYFKEGISAEVGSRVQMADVD</sequence>
<dbReference type="CDD" id="cd01889">
    <property type="entry name" value="SelB_euk"/>
    <property type="match status" value="1"/>
</dbReference>
<comment type="subcellular location">
    <subcellularLocation>
        <location evidence="1">Plastid</location>
        <location evidence="1">Chloroplast</location>
    </subcellularLocation>
</comment>
<dbReference type="GO" id="GO:0009507">
    <property type="term" value="C:chloroplast"/>
    <property type="evidence" value="ECO:0007669"/>
    <property type="project" value="UniProtKB-SubCell"/>
</dbReference>
<dbReference type="SUPFAM" id="SSF50447">
    <property type="entry name" value="Translation proteins"/>
    <property type="match status" value="1"/>
</dbReference>
<dbReference type="CDD" id="cd04094">
    <property type="entry name" value="eSelB_III"/>
    <property type="match status" value="1"/>
</dbReference>
<feature type="compositionally biased region" description="Low complexity" evidence="4">
    <location>
        <begin position="190"/>
        <end position="204"/>
    </location>
</feature>
<dbReference type="PRINTS" id="PR00315">
    <property type="entry name" value="ELONGATNFCT"/>
</dbReference>
<dbReference type="EMBL" id="JALLBG020000124">
    <property type="protein sequence ID" value="KAL3763243.1"/>
    <property type="molecule type" value="Genomic_DNA"/>
</dbReference>
<feature type="compositionally biased region" description="Basic residues" evidence="4">
    <location>
        <begin position="870"/>
        <end position="879"/>
    </location>
</feature>
<dbReference type="InterPro" id="IPR049393">
    <property type="entry name" value="eEFSec_III"/>
</dbReference>
<dbReference type="SUPFAM" id="SSF52540">
    <property type="entry name" value="P-loop containing nucleoside triphosphate hydrolases"/>
    <property type="match status" value="1"/>
</dbReference>
<dbReference type="Proteomes" id="UP001530293">
    <property type="component" value="Unassembled WGS sequence"/>
</dbReference>
<feature type="coiled-coil region" evidence="3">
    <location>
        <begin position="91"/>
        <end position="132"/>
    </location>
</feature>
<reference evidence="6 7" key="1">
    <citation type="submission" date="2024-10" db="EMBL/GenBank/DDBJ databases">
        <title>Updated reference genomes for cyclostephanoid diatoms.</title>
        <authorList>
            <person name="Roberts W.R."/>
            <person name="Alverson A.J."/>
        </authorList>
    </citation>
    <scope>NUCLEOTIDE SEQUENCE [LARGE SCALE GENOMIC DNA]</scope>
    <source>
        <strain evidence="6 7">AJA232-27</strain>
    </source>
</reference>
<evidence type="ECO:0000256" key="2">
    <source>
        <dbReference type="ARBA" id="ARBA00021392"/>
    </source>
</evidence>
<dbReference type="InterPro" id="IPR000795">
    <property type="entry name" value="T_Tr_GTP-bd_dom"/>
</dbReference>
<dbReference type="PROSITE" id="PS51722">
    <property type="entry name" value="G_TR_2"/>
    <property type="match status" value="1"/>
</dbReference>